<evidence type="ECO:0000313" key="2">
    <source>
        <dbReference type="Proteomes" id="UP001527052"/>
    </source>
</evidence>
<comment type="caution">
    <text evidence="1">The sequence shown here is derived from an EMBL/GenBank/DDBJ whole genome shotgun (WGS) entry which is preliminary data.</text>
</comment>
<keyword evidence="2" id="KW-1185">Reference proteome</keyword>
<dbReference type="NCBIfam" id="TIGR04223">
    <property type="entry name" value="quorum_AgrD"/>
    <property type="match status" value="1"/>
</dbReference>
<dbReference type="RefSeq" id="WP_268639214.1">
    <property type="nucleotide sequence ID" value="NZ_JAMDLZ010000041.1"/>
</dbReference>
<name>A0ABT4EU88_9BACI</name>
<sequence length="49" mass="5502">MNELNFMNVTKEKLCMLLALIAISIGEMAINNCCLLGIYEPSLPEELKE</sequence>
<dbReference type="Proteomes" id="UP001527052">
    <property type="component" value="Unassembled WGS sequence"/>
</dbReference>
<dbReference type="InterPro" id="IPR009229">
    <property type="entry name" value="AgrD"/>
</dbReference>
<evidence type="ECO:0000313" key="1">
    <source>
        <dbReference type="EMBL" id="MCY9549232.1"/>
    </source>
</evidence>
<accession>A0ABT4EU88</accession>
<dbReference type="EMBL" id="JAMDLZ010000041">
    <property type="protein sequence ID" value="MCY9549232.1"/>
    <property type="molecule type" value="Genomic_DNA"/>
</dbReference>
<reference evidence="1 2" key="1">
    <citation type="submission" date="2022-05" db="EMBL/GenBank/DDBJ databases">
        <title>Genome Sequencing of Bee-Associated Microbes.</title>
        <authorList>
            <person name="Dunlap C."/>
        </authorList>
    </citation>
    <scope>NUCLEOTIDE SEQUENCE [LARGE SCALE GENOMIC DNA]</scope>
    <source>
        <strain evidence="1 2">NRRL BD-083</strain>
    </source>
</reference>
<protein>
    <submittedName>
        <fullName evidence="1">Cyclic lactone autoinducer peptide</fullName>
    </submittedName>
</protein>
<gene>
    <name evidence="1" type="ORF">M5W82_20335</name>
</gene>
<proteinExistence type="predicted"/>
<organism evidence="1 2">
    <name type="scientific">Lysinibacillus xylanilyticus</name>
    <dbReference type="NCBI Taxonomy" id="582475"/>
    <lineage>
        <taxon>Bacteria</taxon>
        <taxon>Bacillati</taxon>
        <taxon>Bacillota</taxon>
        <taxon>Bacilli</taxon>
        <taxon>Bacillales</taxon>
        <taxon>Bacillaceae</taxon>
        <taxon>Lysinibacillus</taxon>
    </lineage>
</organism>